<gene>
    <name evidence="5" type="ORF">EZ437_13825</name>
</gene>
<name>A0A4R0NNH3_9SPHI</name>
<dbReference type="Proteomes" id="UP000293347">
    <property type="component" value="Unassembled WGS sequence"/>
</dbReference>
<dbReference type="PANTHER" id="PTHR30408:SF13">
    <property type="entry name" value="TYPE I RESTRICTION ENZYME HINDI SPECIFICITY SUBUNIT"/>
    <property type="match status" value="1"/>
</dbReference>
<dbReference type="SUPFAM" id="SSF116734">
    <property type="entry name" value="DNA methylase specificity domain"/>
    <property type="match status" value="1"/>
</dbReference>
<comment type="similarity">
    <text evidence="1">Belongs to the type-I restriction system S methylase family.</text>
</comment>
<protein>
    <submittedName>
        <fullName evidence="5">Type I restriction endonuclease</fullName>
    </submittedName>
</protein>
<keyword evidence="6" id="KW-1185">Reference proteome</keyword>
<dbReference type="OrthoDB" id="9816225at2"/>
<dbReference type="CDD" id="cd17288">
    <property type="entry name" value="RMtype1_S_LlaAI06ORF1089P_TRD1-CR1_like"/>
    <property type="match status" value="1"/>
</dbReference>
<dbReference type="GO" id="GO:0004519">
    <property type="term" value="F:endonuclease activity"/>
    <property type="evidence" value="ECO:0007669"/>
    <property type="project" value="UniProtKB-KW"/>
</dbReference>
<organism evidence="5 6">
    <name type="scientific">Pedobacter psychroterrae</name>
    <dbReference type="NCBI Taxonomy" id="2530453"/>
    <lineage>
        <taxon>Bacteria</taxon>
        <taxon>Pseudomonadati</taxon>
        <taxon>Bacteroidota</taxon>
        <taxon>Sphingobacteriia</taxon>
        <taxon>Sphingobacteriales</taxon>
        <taxon>Sphingobacteriaceae</taxon>
        <taxon>Pedobacter</taxon>
    </lineage>
</organism>
<dbReference type="InterPro" id="IPR052021">
    <property type="entry name" value="Type-I_RS_S_subunit"/>
</dbReference>
<dbReference type="InterPro" id="IPR000055">
    <property type="entry name" value="Restrct_endonuc_typeI_TRD"/>
</dbReference>
<dbReference type="Gene3D" id="3.90.220.20">
    <property type="entry name" value="DNA methylase specificity domains"/>
    <property type="match status" value="2"/>
</dbReference>
<dbReference type="AlphaFoldDB" id="A0A4R0NNH3"/>
<dbReference type="GO" id="GO:0009307">
    <property type="term" value="P:DNA restriction-modification system"/>
    <property type="evidence" value="ECO:0007669"/>
    <property type="project" value="UniProtKB-KW"/>
</dbReference>
<proteinExistence type="inferred from homology"/>
<dbReference type="PANTHER" id="PTHR30408">
    <property type="entry name" value="TYPE-1 RESTRICTION ENZYME ECOKI SPECIFICITY PROTEIN"/>
    <property type="match status" value="1"/>
</dbReference>
<dbReference type="GO" id="GO:0003677">
    <property type="term" value="F:DNA binding"/>
    <property type="evidence" value="ECO:0007669"/>
    <property type="project" value="UniProtKB-KW"/>
</dbReference>
<dbReference type="EMBL" id="SJSL01000002">
    <property type="protein sequence ID" value="TCD01789.1"/>
    <property type="molecule type" value="Genomic_DNA"/>
</dbReference>
<dbReference type="InterPro" id="IPR044946">
    <property type="entry name" value="Restrct_endonuc_typeI_TRD_sf"/>
</dbReference>
<evidence type="ECO:0000313" key="5">
    <source>
        <dbReference type="EMBL" id="TCD01789.1"/>
    </source>
</evidence>
<keyword evidence="5" id="KW-0378">Hydrolase</keyword>
<sequence length="174" mass="20236">MRTLLNNVSKRLFSRTLRYQPIGSLEFEEWQIKSIGDVMRIGSGRDYKHLHSGDIPVFGTGGIMTYVDNFLYEGETVCIGRKGTIDKPMYFNVLPKYIYYAFRAINWKEYNEASGVPSLSKSTIEKIQINVPSFNEQLKIMTVLSCIDKKMDVERRILSKLKEQKDYLLNKLFI</sequence>
<keyword evidence="3" id="KW-0238">DNA-binding</keyword>
<accession>A0A4R0NNH3</accession>
<evidence type="ECO:0000256" key="3">
    <source>
        <dbReference type="ARBA" id="ARBA00023125"/>
    </source>
</evidence>
<evidence type="ECO:0000313" key="6">
    <source>
        <dbReference type="Proteomes" id="UP000293347"/>
    </source>
</evidence>
<feature type="domain" description="Type I restriction modification DNA specificity" evidence="4">
    <location>
        <begin position="96"/>
        <end position="162"/>
    </location>
</feature>
<keyword evidence="5" id="KW-0540">Nuclease</keyword>
<reference evidence="5 6" key="1">
    <citation type="submission" date="2019-02" db="EMBL/GenBank/DDBJ databases">
        <title>Pedobacter sp. RP-1-14 sp. nov., isolated from Arctic soil.</title>
        <authorList>
            <person name="Dahal R.H."/>
        </authorList>
    </citation>
    <scope>NUCLEOTIDE SEQUENCE [LARGE SCALE GENOMIC DNA]</scope>
    <source>
        <strain evidence="5 6">RP-1-14</strain>
    </source>
</reference>
<keyword evidence="5" id="KW-0255">Endonuclease</keyword>
<keyword evidence="2" id="KW-0680">Restriction system</keyword>
<evidence type="ECO:0000256" key="1">
    <source>
        <dbReference type="ARBA" id="ARBA00010923"/>
    </source>
</evidence>
<dbReference type="Gene3D" id="1.10.287.1120">
    <property type="entry name" value="Bipartite methylase S protein"/>
    <property type="match status" value="1"/>
</dbReference>
<evidence type="ECO:0000256" key="2">
    <source>
        <dbReference type="ARBA" id="ARBA00022747"/>
    </source>
</evidence>
<comment type="caution">
    <text evidence="5">The sequence shown here is derived from an EMBL/GenBank/DDBJ whole genome shotgun (WGS) entry which is preliminary data.</text>
</comment>
<dbReference type="Pfam" id="PF01420">
    <property type="entry name" value="Methylase_S"/>
    <property type="match status" value="1"/>
</dbReference>
<evidence type="ECO:0000259" key="4">
    <source>
        <dbReference type="Pfam" id="PF01420"/>
    </source>
</evidence>